<keyword evidence="1" id="KW-1133">Transmembrane helix</keyword>
<dbReference type="OrthoDB" id="9792992at2"/>
<dbReference type="GO" id="GO:0000155">
    <property type="term" value="F:phosphorelay sensor kinase activity"/>
    <property type="evidence" value="ECO:0007669"/>
    <property type="project" value="InterPro"/>
</dbReference>
<dbReference type="Pfam" id="PF06580">
    <property type="entry name" value="His_kinase"/>
    <property type="match status" value="1"/>
</dbReference>
<dbReference type="Proteomes" id="UP000273500">
    <property type="component" value="Unassembled WGS sequence"/>
</dbReference>
<dbReference type="InterPro" id="IPR050640">
    <property type="entry name" value="Bact_2-comp_sensor_kinase"/>
</dbReference>
<dbReference type="InterPro" id="IPR010559">
    <property type="entry name" value="Sig_transdc_His_kin_internal"/>
</dbReference>
<feature type="transmembrane region" description="Helical" evidence="1">
    <location>
        <begin position="120"/>
        <end position="141"/>
    </location>
</feature>
<gene>
    <name evidence="3" type="ORF">EI291_15130</name>
</gene>
<name>A0A3R9MQD8_9BACT</name>
<dbReference type="PANTHER" id="PTHR34220">
    <property type="entry name" value="SENSOR HISTIDINE KINASE YPDA"/>
    <property type="match status" value="1"/>
</dbReference>
<feature type="transmembrane region" description="Helical" evidence="1">
    <location>
        <begin position="75"/>
        <end position="100"/>
    </location>
</feature>
<dbReference type="PANTHER" id="PTHR34220:SF7">
    <property type="entry name" value="SENSOR HISTIDINE KINASE YPDA"/>
    <property type="match status" value="1"/>
</dbReference>
<evidence type="ECO:0000313" key="3">
    <source>
        <dbReference type="EMBL" id="RSK47588.1"/>
    </source>
</evidence>
<evidence type="ECO:0000256" key="1">
    <source>
        <dbReference type="SAM" id="Phobius"/>
    </source>
</evidence>
<feature type="transmembrane region" description="Helical" evidence="1">
    <location>
        <begin position="48"/>
        <end position="68"/>
    </location>
</feature>
<feature type="domain" description="Signal transduction histidine kinase internal region" evidence="2">
    <location>
        <begin position="165"/>
        <end position="241"/>
    </location>
</feature>
<reference evidence="3 4" key="1">
    <citation type="submission" date="2018-12" db="EMBL/GenBank/DDBJ databases">
        <authorList>
            <person name="Feng G."/>
            <person name="Zhu H."/>
        </authorList>
    </citation>
    <scope>NUCLEOTIDE SEQUENCE [LARGE SCALE GENOMIC DNA]</scope>
    <source>
        <strain evidence="3 4">KCTC 12533</strain>
    </source>
</reference>
<dbReference type="GO" id="GO:0016020">
    <property type="term" value="C:membrane"/>
    <property type="evidence" value="ECO:0007669"/>
    <property type="project" value="InterPro"/>
</dbReference>
<comment type="caution">
    <text evidence="3">The sequence shown here is derived from an EMBL/GenBank/DDBJ whole genome shotgun (WGS) entry which is preliminary data.</text>
</comment>
<accession>A0A3R9MQD8</accession>
<dbReference type="AlphaFoldDB" id="A0A3R9MQD8"/>
<sequence length="370" mass="40682">MKALFRHRVARHVLFWAAVSVFFVLIQGTTNAVGGTRFYVVREYFSTLLPTFLLTTYPLLYGLLPGLLGPRLRPLLVLLLPAWAVAGGLLAGLMRALYAVVLAPALFGQLPGRAFAWKEYLGLISFNFFALLVVAGGASAIKVFNGWHAQQELSQRLLQRRAQTELQLLKAQLQPPFLFSTLRTLHTLTLHKSPASPGAVLQLSALLRYMLYESPLDAVPLADEVVMMRDYVALEKLRVGSHVDVSLNFTGPLTAHLIAPLLLLPFIENAFRHGTGPAVECPWVSIDLVAKRHSLAFKVINSRAETNAAFAEGWGLASIRQRLAHLYPGQHELKLIPEADTFTIVLHLRLTPAPTAPAGPAPRLTTESTP</sequence>
<keyword evidence="4" id="KW-1185">Reference proteome</keyword>
<evidence type="ECO:0000313" key="4">
    <source>
        <dbReference type="Proteomes" id="UP000273500"/>
    </source>
</evidence>
<dbReference type="EMBL" id="RWIT01000008">
    <property type="protein sequence ID" value="RSK47588.1"/>
    <property type="molecule type" value="Genomic_DNA"/>
</dbReference>
<protein>
    <recommendedName>
        <fullName evidence="2">Signal transduction histidine kinase internal region domain-containing protein</fullName>
    </recommendedName>
</protein>
<dbReference type="RefSeq" id="WP_125421639.1">
    <property type="nucleotide sequence ID" value="NZ_RWIT01000008.1"/>
</dbReference>
<keyword evidence="1" id="KW-0812">Transmembrane</keyword>
<keyword evidence="1" id="KW-0472">Membrane</keyword>
<proteinExistence type="predicted"/>
<evidence type="ECO:0000259" key="2">
    <source>
        <dbReference type="Pfam" id="PF06580"/>
    </source>
</evidence>
<organism evidence="3 4">
    <name type="scientific">Hymenobacter rigui</name>
    <dbReference type="NCBI Taxonomy" id="334424"/>
    <lineage>
        <taxon>Bacteria</taxon>
        <taxon>Pseudomonadati</taxon>
        <taxon>Bacteroidota</taxon>
        <taxon>Cytophagia</taxon>
        <taxon>Cytophagales</taxon>
        <taxon>Hymenobacteraceae</taxon>
        <taxon>Hymenobacter</taxon>
    </lineage>
</organism>